<evidence type="ECO:0000256" key="1">
    <source>
        <dbReference type="ARBA" id="ARBA00004141"/>
    </source>
</evidence>
<protein>
    <recommendedName>
        <fullName evidence="16">Phospholipid-transporting ATPase</fullName>
        <ecNumber evidence="16">7.6.2.1</ecNumber>
    </recommendedName>
</protein>
<keyword evidence="4 15" id="KW-0479">Metal-binding</keyword>
<evidence type="ECO:0000256" key="15">
    <source>
        <dbReference type="PIRSR" id="PIRSR606539-3"/>
    </source>
</evidence>
<sequence>MSDDPSSGNSPPVRRKRGMSLRSQLFARSMQQPQNPSSDDHPTPPSTTQATPPPPPSVPETPKISVSTAAENSEPIELNSLDFVNNSLDCVNNADDGSSPPDYHDTTHLPRSTSLFSVASNNSGQPLFGPRRHRRPPSWLQRLTRLKNKITGNTTIPPSDNGRLIPITTNLSSVNQDFGEPFYNPSTKELIDDRTGDRYVDNTITSSKYTVWTFLPKQIKAQFSKLANCYFMVVAIMQMIPTWSTTGQYTTIVPLLIFMSISILREGFDDWKRHSQDKEENSKKSTVIREDGEMATLDTQSITAIVTEMESPLDEFSSDTSFMNDELMRRYNLKHYPKRWKDIKVGDILELHENEWIPADLVLLSTSNLEQQEAFVETMALDGETNLKPRVPHPELAQLYSSVQGLKNSRVQMAVEDPNLDLYNFEGQFEVNGEKYALGPENVLYRGCILRNTQKVLGVVIFTGEETKIRMNNIRNPRTKAPKLQKNINYIVLFMICVVVLLSAFSTMGQRLEYNKWIKTDRLWYMFGEDAGVAPTLMGYIIMYNTLIPLSLYVTMEFIKLMQLVLLQWDIDMYHVSTNTPAEGKTATILEELGQVSYIFSDKTGTLTDNQMLFRKFSVGGTSWLHDLDYIQKQRDDPTYEAAPMMPSWNADSKFLTRASFEPAPAPRTSMATIARQSMDLVRAHTNDLARVKTYKSTANPNRPQVMNNSLQLLRYLQSSPQTLFAKKASFFLLSIAICTTCLPRRVAPDKNEDDMVDNSDDDGDIQYQGASPDELALVQAARDLGYVVFSKQQNTVVIKTYPRGFDQPAKFEEYQILEVIEFSSARKRMSVVVRFPDGRIGVISKGADNVILERLKQADLAQQKVKELSQATRERQAEEAEVVLRTKKSLEATESPRPSLSGIRRSMQAHANQVLERMGSIDNALADEEIEINDIAFKSRKSLHLQQAKKYNLESQDGPSDISSGSSVPPDRLLVNDEFIIEKTIEHIDEFSSEGLRTLLYSFKWVDKQEYEEWSAEYRIARTALNDRLAKVESVGAKLEQSGFDLLGATAIEDKLQDGVADAIEKLRRAGIKMWMLTGDKRETAINIGYSCRLIKDYSTVVIISNDGTPEEMMNRITSAIHEIVAGTVAHCVCVIDGGTLADIEKDPSMLSLLLDFCEKADSTICCRASPSQKANMVSSIRKLKPKCVTLAIGDGANDIAMIQQADIGVGITGKEGLQAARSSDYAIAQFRYLLKLLLVHGRYNYVRTSKFVLGTFYKEIMFYLTQCIYQRNTLWSGSSMYESWSLSMFNTLFTSLPVLCIGMFDQDLHPATILAVPELYNKGRLYQGFNLKLFIQWMVLGTAQSVGIAFMAFYLWGFSALKDNSTLPLGTLCYSALVIVINAKCTLIEMQNRTWLAFASFGISVGGYALWNLLIMGLYRTKQSSIFFVDYGLYHFGSDGAWWATILVAFVVPLLADILLKVLKFMISPADDELFKLFERDVTLRKMFEIKAWPELCQGWTFPKEASPWLVKFVQWLQSLGFSVKDPRVKMAEKNEQIHQNQVEFVREEEDGLRSVLSRKRAGTNPLEHELAPSGSGIGASASFQSPHIARHGNYEILPSGKRVRFKKSDSAFSTIAHRLMGRQVEDIDAIIDQRLRTLDG</sequence>
<dbReference type="Pfam" id="PF16209">
    <property type="entry name" value="PhoLip_ATPase_N"/>
    <property type="match status" value="1"/>
</dbReference>
<dbReference type="NCBIfam" id="TIGR01652">
    <property type="entry name" value="ATPase-Plipid"/>
    <property type="match status" value="2"/>
</dbReference>
<dbReference type="PANTHER" id="PTHR24092">
    <property type="entry name" value="PROBABLE PHOSPHOLIPID-TRANSPORTING ATPASE"/>
    <property type="match status" value="1"/>
</dbReference>
<feature type="binding site" evidence="15">
    <location>
        <position position="1200"/>
    </location>
    <ligand>
        <name>Mg(2+)</name>
        <dbReference type="ChEBI" id="CHEBI:18420"/>
    </ligand>
</feature>
<keyword evidence="21" id="KW-1185">Reference proteome</keyword>
<dbReference type="InterPro" id="IPR006539">
    <property type="entry name" value="P-type_ATPase_IV"/>
</dbReference>
<dbReference type="OMA" id="GWFLWNI"/>
<dbReference type="OrthoDB" id="377733at2759"/>
<dbReference type="GO" id="GO:0006892">
    <property type="term" value="P:post-Golgi vesicle-mediated transport"/>
    <property type="evidence" value="ECO:0007669"/>
    <property type="project" value="TreeGrafter"/>
</dbReference>
<feature type="binding site" evidence="14">
    <location>
        <position position="603"/>
    </location>
    <ligand>
        <name>ATP</name>
        <dbReference type="ChEBI" id="CHEBI:30616"/>
    </ligand>
</feature>
<dbReference type="InterPro" id="IPR001757">
    <property type="entry name" value="P_typ_ATPase"/>
</dbReference>
<keyword evidence="8 16" id="KW-1278">Translocase</keyword>
<dbReference type="PROSITE" id="PS00154">
    <property type="entry name" value="ATPASE_E1_E2"/>
    <property type="match status" value="1"/>
</dbReference>
<keyword evidence="9 16" id="KW-1133">Transmembrane helix</keyword>
<dbReference type="InterPro" id="IPR036412">
    <property type="entry name" value="HAD-like_sf"/>
</dbReference>
<feature type="transmembrane region" description="Helical" evidence="16">
    <location>
        <begin position="488"/>
        <end position="512"/>
    </location>
</feature>
<feature type="transmembrane region" description="Helical" evidence="16">
    <location>
        <begin position="1442"/>
        <end position="1462"/>
    </location>
</feature>
<evidence type="ECO:0000256" key="16">
    <source>
        <dbReference type="RuleBase" id="RU362033"/>
    </source>
</evidence>
<evidence type="ECO:0000256" key="13">
    <source>
        <dbReference type="PIRSR" id="PIRSR606539-1"/>
    </source>
</evidence>
<comment type="cofactor">
    <cofactor evidence="15">
        <name>Mg(2+)</name>
        <dbReference type="ChEBI" id="CHEBI:18420"/>
    </cofactor>
</comment>
<feature type="binding site" evidence="14">
    <location>
        <position position="775"/>
    </location>
    <ligand>
        <name>ATP</name>
        <dbReference type="ChEBI" id="CHEBI:30616"/>
    </ligand>
</feature>
<feature type="region of interest" description="Disordered" evidence="17">
    <location>
        <begin position="1"/>
        <end position="70"/>
    </location>
</feature>
<dbReference type="GeneID" id="54783611"/>
<evidence type="ECO:0000256" key="8">
    <source>
        <dbReference type="ARBA" id="ARBA00022967"/>
    </source>
</evidence>
<dbReference type="PANTHER" id="PTHR24092:SF174">
    <property type="entry name" value="PHOSPHOLIPID-TRANSPORTING ATPASE DNF3-RELATED"/>
    <property type="match status" value="1"/>
</dbReference>
<feature type="binding site" evidence="14">
    <location>
        <position position="1169"/>
    </location>
    <ligand>
        <name>ATP</name>
        <dbReference type="ChEBI" id="CHEBI:30616"/>
    </ligand>
</feature>
<comment type="catalytic activity">
    <reaction evidence="11 16">
        <text>ATP + H2O + phospholipidSide 1 = ADP + phosphate + phospholipidSide 2.</text>
        <dbReference type="EC" id="7.6.2.1"/>
    </reaction>
</comment>
<feature type="binding site" evidence="14">
    <location>
        <position position="604"/>
    </location>
    <ligand>
        <name>ATP</name>
        <dbReference type="ChEBI" id="CHEBI:30616"/>
    </ligand>
</feature>
<feature type="transmembrane region" description="Helical" evidence="16">
    <location>
        <begin position="1397"/>
        <end position="1422"/>
    </location>
</feature>
<dbReference type="RefSeq" id="XP_034010363.1">
    <property type="nucleotide sequence ID" value="XM_034157890.1"/>
</dbReference>
<evidence type="ECO:0000256" key="17">
    <source>
        <dbReference type="SAM" id="MobiDB-lite"/>
    </source>
</evidence>
<feature type="binding site" evidence="14">
    <location>
        <position position="1199"/>
    </location>
    <ligand>
        <name>ATP</name>
        <dbReference type="ChEBI" id="CHEBI:30616"/>
    </ligand>
</feature>
<feature type="binding site" evidence="14">
    <location>
        <position position="1080"/>
    </location>
    <ligand>
        <name>ATP</name>
        <dbReference type="ChEBI" id="CHEBI:30616"/>
    </ligand>
</feature>
<feature type="binding site" evidence="15">
    <location>
        <position position="604"/>
    </location>
    <ligand>
        <name>Mg(2+)</name>
        <dbReference type="ChEBI" id="CHEBI:18420"/>
    </ligand>
</feature>
<feature type="binding site" evidence="15">
    <location>
        <position position="1196"/>
    </location>
    <ligand>
        <name>Mg(2+)</name>
        <dbReference type="ChEBI" id="CHEBI:18420"/>
    </ligand>
</feature>
<dbReference type="Gene3D" id="3.40.1110.10">
    <property type="entry name" value="Calcium-transporting ATPase, cytoplasmic domain N"/>
    <property type="match status" value="2"/>
</dbReference>
<feature type="binding site" evidence="14">
    <location>
        <position position="602"/>
    </location>
    <ligand>
        <name>ATP</name>
        <dbReference type="ChEBI" id="CHEBI:30616"/>
    </ligand>
</feature>
<reference evidence="20 21" key="1">
    <citation type="submission" date="2019-07" db="EMBL/GenBank/DDBJ databases">
        <title>Genome assembly of two rare yeast pathogens: Diutina rugosa and Trichomonascus ciferrii.</title>
        <authorList>
            <person name="Mixao V."/>
            <person name="Saus E."/>
            <person name="Hansen A."/>
            <person name="Lass-Flor C."/>
            <person name="Gabaldon T."/>
        </authorList>
    </citation>
    <scope>NUCLEOTIDE SEQUENCE [LARGE SCALE GENOMIC DNA]</scope>
    <source>
        <strain evidence="20 21">CBS 613</strain>
    </source>
</reference>
<comment type="subcellular location">
    <subcellularLocation>
        <location evidence="1 16">Membrane</location>
        <topology evidence="1 16">Multi-pass membrane protein</topology>
    </subcellularLocation>
</comment>
<feature type="compositionally biased region" description="Polar residues" evidence="17">
    <location>
        <begin position="1"/>
        <end position="10"/>
    </location>
</feature>
<dbReference type="Pfam" id="PF00702">
    <property type="entry name" value="Hydrolase"/>
    <property type="match status" value="1"/>
</dbReference>
<dbReference type="GO" id="GO:0005886">
    <property type="term" value="C:plasma membrane"/>
    <property type="evidence" value="ECO:0007669"/>
    <property type="project" value="TreeGrafter"/>
</dbReference>
<feature type="binding site" evidence="14">
    <location>
        <position position="998"/>
    </location>
    <ligand>
        <name>ATP</name>
        <dbReference type="ChEBI" id="CHEBI:30616"/>
    </ligand>
</feature>
<evidence type="ECO:0000256" key="12">
    <source>
        <dbReference type="ARBA" id="ARBA00049128"/>
    </source>
</evidence>
<feature type="domain" description="P-type ATPase C-terminal" evidence="19">
    <location>
        <begin position="1222"/>
        <end position="1471"/>
    </location>
</feature>
<dbReference type="SUPFAM" id="SSF81653">
    <property type="entry name" value="Calcium ATPase, transduction domain A"/>
    <property type="match status" value="1"/>
</dbReference>
<keyword evidence="7 15" id="KW-0460">Magnesium</keyword>
<dbReference type="InterPro" id="IPR018303">
    <property type="entry name" value="ATPase_P-typ_P_site"/>
</dbReference>
<evidence type="ECO:0000256" key="10">
    <source>
        <dbReference type="ARBA" id="ARBA00023136"/>
    </source>
</evidence>
<dbReference type="SUPFAM" id="SSF56784">
    <property type="entry name" value="HAD-like"/>
    <property type="match status" value="1"/>
</dbReference>
<dbReference type="VEuPathDB" id="FungiDB:DIURU_004960"/>
<dbReference type="SUPFAM" id="SSF81665">
    <property type="entry name" value="Calcium ATPase, transmembrane domain M"/>
    <property type="match status" value="1"/>
</dbReference>
<feature type="binding site" evidence="14">
    <location>
        <position position="1175"/>
    </location>
    <ligand>
        <name>ATP</name>
        <dbReference type="ChEBI" id="CHEBI:30616"/>
    </ligand>
</feature>
<evidence type="ECO:0000256" key="14">
    <source>
        <dbReference type="PIRSR" id="PIRSR606539-2"/>
    </source>
</evidence>
<feature type="binding site" evidence="15">
    <location>
        <position position="602"/>
    </location>
    <ligand>
        <name>Mg(2+)</name>
        <dbReference type="ChEBI" id="CHEBI:18420"/>
    </ligand>
</feature>
<feature type="domain" description="P-type ATPase N-terminal" evidence="18">
    <location>
        <begin position="196"/>
        <end position="252"/>
    </location>
</feature>
<dbReference type="GO" id="GO:0032456">
    <property type="term" value="P:endocytic recycling"/>
    <property type="evidence" value="ECO:0007669"/>
    <property type="project" value="TreeGrafter"/>
</dbReference>
<dbReference type="NCBIfam" id="TIGR01494">
    <property type="entry name" value="ATPase_P-type"/>
    <property type="match status" value="1"/>
</dbReference>
<dbReference type="InterPro" id="IPR023299">
    <property type="entry name" value="ATPase_P-typ_cyto_dom_N"/>
</dbReference>
<evidence type="ECO:0000256" key="11">
    <source>
        <dbReference type="ARBA" id="ARBA00034036"/>
    </source>
</evidence>
<feature type="region of interest" description="Disordered" evidence="17">
    <location>
        <begin position="92"/>
        <end position="118"/>
    </location>
</feature>
<dbReference type="EC" id="7.6.2.1" evidence="16"/>
<proteinExistence type="inferred from homology"/>
<feature type="binding site" evidence="14">
    <location>
        <position position="823"/>
    </location>
    <ligand>
        <name>ATP</name>
        <dbReference type="ChEBI" id="CHEBI:30616"/>
    </ligand>
</feature>
<feature type="compositionally biased region" description="Polar residues" evidence="17">
    <location>
        <begin position="109"/>
        <end position="118"/>
    </location>
</feature>
<dbReference type="SUPFAM" id="SSF81660">
    <property type="entry name" value="Metal cation-transporting ATPase, ATP-binding domain N"/>
    <property type="match status" value="1"/>
</dbReference>
<feature type="transmembrane region" description="Helical" evidence="16">
    <location>
        <begin position="249"/>
        <end position="268"/>
    </location>
</feature>
<dbReference type="InterPro" id="IPR023214">
    <property type="entry name" value="HAD_sf"/>
</dbReference>
<evidence type="ECO:0000256" key="7">
    <source>
        <dbReference type="ARBA" id="ARBA00022842"/>
    </source>
</evidence>
<dbReference type="InterPro" id="IPR032631">
    <property type="entry name" value="P-type_ATPase_N"/>
</dbReference>
<feature type="active site" description="4-aspartylphosphate intermediate" evidence="13">
    <location>
        <position position="602"/>
    </location>
</feature>
<comment type="catalytic activity">
    <reaction evidence="12">
        <text>a 1,2-diacyl-sn-glycero-3-phosphoethanolamine(out) + ATP + H2O = a 1,2-diacyl-sn-glycero-3-phosphoethanolamine(in) + ADP + phosphate + H(+)</text>
        <dbReference type="Rhea" id="RHEA:66132"/>
        <dbReference type="ChEBI" id="CHEBI:15377"/>
        <dbReference type="ChEBI" id="CHEBI:15378"/>
        <dbReference type="ChEBI" id="CHEBI:30616"/>
        <dbReference type="ChEBI" id="CHEBI:43474"/>
        <dbReference type="ChEBI" id="CHEBI:64612"/>
        <dbReference type="ChEBI" id="CHEBI:456216"/>
    </reaction>
    <physiologicalReaction direction="left-to-right" evidence="12">
        <dbReference type="Rhea" id="RHEA:66133"/>
    </physiologicalReaction>
</comment>
<dbReference type="EMBL" id="SWFT01000149">
    <property type="protein sequence ID" value="KAA8898106.1"/>
    <property type="molecule type" value="Genomic_DNA"/>
</dbReference>
<evidence type="ECO:0000256" key="9">
    <source>
        <dbReference type="ARBA" id="ARBA00022989"/>
    </source>
</evidence>
<comment type="caution">
    <text evidence="20">The sequence shown here is derived from an EMBL/GenBank/DDBJ whole genome shotgun (WGS) entry which is preliminary data.</text>
</comment>
<dbReference type="Pfam" id="PF16212">
    <property type="entry name" value="PhoLip_ATPase_C"/>
    <property type="match status" value="1"/>
</dbReference>
<feature type="transmembrane region" description="Helical" evidence="16">
    <location>
        <begin position="532"/>
        <end position="554"/>
    </location>
</feature>
<evidence type="ECO:0000259" key="18">
    <source>
        <dbReference type="Pfam" id="PF16209"/>
    </source>
</evidence>
<feature type="binding site" evidence="14">
    <location>
        <position position="1081"/>
    </location>
    <ligand>
        <name>ATP</name>
        <dbReference type="ChEBI" id="CHEBI:30616"/>
    </ligand>
</feature>
<feature type="transmembrane region" description="Helical" evidence="16">
    <location>
        <begin position="1336"/>
        <end position="1357"/>
    </location>
</feature>
<evidence type="ECO:0000259" key="19">
    <source>
        <dbReference type="Pfam" id="PF16212"/>
    </source>
</evidence>
<feature type="binding site" evidence="14">
    <location>
        <position position="846"/>
    </location>
    <ligand>
        <name>ATP</name>
        <dbReference type="ChEBI" id="CHEBI:30616"/>
    </ligand>
</feature>
<evidence type="ECO:0000313" key="21">
    <source>
        <dbReference type="Proteomes" id="UP000449547"/>
    </source>
</evidence>
<dbReference type="Gene3D" id="3.40.50.1000">
    <property type="entry name" value="HAD superfamily/HAD-like"/>
    <property type="match status" value="2"/>
</dbReference>
<evidence type="ECO:0000313" key="20">
    <source>
        <dbReference type="EMBL" id="KAA8898106.1"/>
    </source>
</evidence>
<dbReference type="Gene3D" id="2.70.150.10">
    <property type="entry name" value="Calcium-transporting ATPase, cytoplasmic transduction domain A"/>
    <property type="match status" value="1"/>
</dbReference>
<accession>A0A642UJW2</accession>
<dbReference type="GO" id="GO:0016887">
    <property type="term" value="F:ATP hydrolysis activity"/>
    <property type="evidence" value="ECO:0007669"/>
    <property type="project" value="InterPro"/>
</dbReference>
<gene>
    <name evidence="20" type="ORF">DIURU_004960</name>
</gene>
<dbReference type="GO" id="GO:0005802">
    <property type="term" value="C:trans-Golgi network"/>
    <property type="evidence" value="ECO:0007669"/>
    <property type="project" value="TreeGrafter"/>
</dbReference>
<keyword evidence="5 14" id="KW-0547">Nucleotide-binding</keyword>
<evidence type="ECO:0000256" key="2">
    <source>
        <dbReference type="ARBA" id="ARBA00008109"/>
    </source>
</evidence>
<name>A0A642UJW2_DIURU</name>
<evidence type="ECO:0000256" key="6">
    <source>
        <dbReference type="ARBA" id="ARBA00022840"/>
    </source>
</evidence>
<dbReference type="FunFam" id="3.40.50.1000:FF:000172">
    <property type="entry name" value="Phospholipid-transporting ATPase"/>
    <property type="match status" value="1"/>
</dbReference>
<dbReference type="Pfam" id="PF13246">
    <property type="entry name" value="Cation_ATPase"/>
    <property type="match status" value="1"/>
</dbReference>
<dbReference type="GO" id="GO:0140346">
    <property type="term" value="F:phosphatidylserine flippase activity"/>
    <property type="evidence" value="ECO:0007669"/>
    <property type="project" value="UniProtKB-ARBA"/>
</dbReference>
<evidence type="ECO:0000256" key="4">
    <source>
        <dbReference type="ARBA" id="ARBA00022723"/>
    </source>
</evidence>
<comment type="similarity">
    <text evidence="2 16">Belongs to the cation transport ATPase (P-type) (TC 3.A.3) family. Type IV subfamily.</text>
</comment>
<dbReference type="InterPro" id="IPR008250">
    <property type="entry name" value="ATPase_P-typ_transduc_dom_A_sf"/>
</dbReference>
<dbReference type="GO" id="GO:0005524">
    <property type="term" value="F:ATP binding"/>
    <property type="evidence" value="ECO:0007669"/>
    <property type="project" value="UniProtKB-UniRule"/>
</dbReference>
<feature type="binding site" evidence="14">
    <location>
        <position position="1200"/>
    </location>
    <ligand>
        <name>ATP</name>
        <dbReference type="ChEBI" id="CHEBI:30616"/>
    </ligand>
</feature>
<feature type="binding site" evidence="14">
    <location>
        <position position="1079"/>
    </location>
    <ligand>
        <name>ATP</name>
        <dbReference type="ChEBI" id="CHEBI:30616"/>
    </ligand>
</feature>
<evidence type="ECO:0000256" key="3">
    <source>
        <dbReference type="ARBA" id="ARBA00022692"/>
    </source>
</evidence>
<dbReference type="PRINTS" id="PR00119">
    <property type="entry name" value="CATATPASE"/>
</dbReference>
<dbReference type="InterPro" id="IPR023298">
    <property type="entry name" value="ATPase_P-typ_TM_dom_sf"/>
</dbReference>
<evidence type="ECO:0000256" key="5">
    <source>
        <dbReference type="ARBA" id="ARBA00022741"/>
    </source>
</evidence>
<organism evidence="20 21">
    <name type="scientific">Diutina rugosa</name>
    <name type="common">Yeast</name>
    <name type="synonym">Candida rugosa</name>
    <dbReference type="NCBI Taxonomy" id="5481"/>
    <lineage>
        <taxon>Eukaryota</taxon>
        <taxon>Fungi</taxon>
        <taxon>Dikarya</taxon>
        <taxon>Ascomycota</taxon>
        <taxon>Saccharomycotina</taxon>
        <taxon>Pichiomycetes</taxon>
        <taxon>Debaryomycetaceae</taxon>
        <taxon>Diutina</taxon>
    </lineage>
</organism>
<feature type="transmembrane region" description="Helical" evidence="16">
    <location>
        <begin position="1369"/>
        <end position="1385"/>
    </location>
</feature>
<keyword evidence="10 16" id="KW-0472">Membrane</keyword>
<dbReference type="Proteomes" id="UP000449547">
    <property type="component" value="Unassembled WGS sequence"/>
</dbReference>
<dbReference type="GO" id="GO:0000287">
    <property type="term" value="F:magnesium ion binding"/>
    <property type="evidence" value="ECO:0007669"/>
    <property type="project" value="UniProtKB-UniRule"/>
</dbReference>
<keyword evidence="3 16" id="KW-0812">Transmembrane</keyword>
<dbReference type="InterPro" id="IPR032630">
    <property type="entry name" value="P_typ_ATPase_c"/>
</dbReference>
<keyword evidence="6 14" id="KW-0067">ATP-binding</keyword>